<dbReference type="SMART" id="SM00674">
    <property type="entry name" value="CENPB"/>
    <property type="match status" value="1"/>
</dbReference>
<dbReference type="GO" id="GO:0003677">
    <property type="term" value="F:DNA binding"/>
    <property type="evidence" value="ECO:0007669"/>
    <property type="project" value="UniProtKB-KW"/>
</dbReference>
<evidence type="ECO:0000256" key="1">
    <source>
        <dbReference type="ARBA" id="ARBA00023125"/>
    </source>
</evidence>
<dbReference type="Proteomes" id="UP000663852">
    <property type="component" value="Unassembled WGS sequence"/>
</dbReference>
<feature type="domain" description="HTH CENPB-type" evidence="2">
    <location>
        <begin position="38"/>
        <end position="109"/>
    </location>
</feature>
<dbReference type="InterPro" id="IPR009057">
    <property type="entry name" value="Homeodomain-like_sf"/>
</dbReference>
<evidence type="ECO:0000313" key="5">
    <source>
        <dbReference type="Proteomes" id="UP000663828"/>
    </source>
</evidence>
<keyword evidence="1" id="KW-0238">DNA-binding</keyword>
<dbReference type="OrthoDB" id="10051656at2759"/>
<dbReference type="EMBL" id="CAJNOJ010000303">
    <property type="protein sequence ID" value="CAF1383646.1"/>
    <property type="molecule type" value="Genomic_DNA"/>
</dbReference>
<gene>
    <name evidence="3" type="ORF">EDS130_LOCUS35073</name>
    <name evidence="4" type="ORF">XAT740_LOCUS38866</name>
</gene>
<sequence length="244" mass="27762">MQMVVDFARPGIAFTTIQHAFRQVTHPMQLKQFREYVANNGNRRQKLEYVEHFLLDRFRSARNNNLPLHDLDVKRWALSEAKTENLDGFKANSYWLLNLKKRNGISSRKVTKFVSHREVVDKSIIKQTTDGFVAEAIKHIPKYKLDFVLNTDQSGFNYELPSNRTLSYEGEKATYLSVKSLNAISHSYTVMPIISAAGQLLSPVFICLQEPTGHFPITRAVFSASNVVTSCSASGKLNKSLVEY</sequence>
<evidence type="ECO:0000313" key="4">
    <source>
        <dbReference type="EMBL" id="CAF1487018.1"/>
    </source>
</evidence>
<comment type="caution">
    <text evidence="4">The sequence shown here is derived from an EMBL/GenBank/DDBJ whole genome shotgun (WGS) entry which is preliminary data.</text>
</comment>
<reference evidence="4" key="1">
    <citation type="submission" date="2021-02" db="EMBL/GenBank/DDBJ databases">
        <authorList>
            <person name="Nowell W R."/>
        </authorList>
    </citation>
    <scope>NUCLEOTIDE SEQUENCE</scope>
</reference>
<dbReference type="PROSITE" id="PS51253">
    <property type="entry name" value="HTH_CENPB"/>
    <property type="match status" value="1"/>
</dbReference>
<organism evidence="4 5">
    <name type="scientific">Adineta ricciae</name>
    <name type="common">Rotifer</name>
    <dbReference type="NCBI Taxonomy" id="249248"/>
    <lineage>
        <taxon>Eukaryota</taxon>
        <taxon>Metazoa</taxon>
        <taxon>Spiralia</taxon>
        <taxon>Gnathifera</taxon>
        <taxon>Rotifera</taxon>
        <taxon>Eurotatoria</taxon>
        <taxon>Bdelloidea</taxon>
        <taxon>Adinetida</taxon>
        <taxon>Adinetidae</taxon>
        <taxon>Adineta</taxon>
    </lineage>
</organism>
<dbReference type="EMBL" id="CAJNOR010004245">
    <property type="protein sequence ID" value="CAF1487018.1"/>
    <property type="molecule type" value="Genomic_DNA"/>
</dbReference>
<name>A0A815SA44_ADIRI</name>
<keyword evidence="5" id="KW-1185">Reference proteome</keyword>
<accession>A0A815SA44</accession>
<dbReference type="Proteomes" id="UP000663828">
    <property type="component" value="Unassembled WGS sequence"/>
</dbReference>
<dbReference type="InterPro" id="IPR006600">
    <property type="entry name" value="HTH_CenpB_DNA-bd_dom"/>
</dbReference>
<evidence type="ECO:0000259" key="2">
    <source>
        <dbReference type="PROSITE" id="PS51253"/>
    </source>
</evidence>
<proteinExistence type="predicted"/>
<protein>
    <recommendedName>
        <fullName evidence="2">HTH CENPB-type domain-containing protein</fullName>
    </recommendedName>
</protein>
<evidence type="ECO:0000313" key="3">
    <source>
        <dbReference type="EMBL" id="CAF1383646.1"/>
    </source>
</evidence>
<dbReference type="SUPFAM" id="SSF46689">
    <property type="entry name" value="Homeodomain-like"/>
    <property type="match status" value="1"/>
</dbReference>
<dbReference type="AlphaFoldDB" id="A0A815SA44"/>